<dbReference type="Pfam" id="PF13439">
    <property type="entry name" value="Glyco_transf_4"/>
    <property type="match status" value="1"/>
</dbReference>
<dbReference type="GO" id="GO:0016757">
    <property type="term" value="F:glycosyltransferase activity"/>
    <property type="evidence" value="ECO:0007669"/>
    <property type="project" value="UniProtKB-ARBA"/>
</dbReference>
<keyword evidence="2" id="KW-0808">Transferase</keyword>
<dbReference type="Gene3D" id="3.40.50.2000">
    <property type="entry name" value="Glycogen Phosphorylase B"/>
    <property type="match status" value="2"/>
</dbReference>
<evidence type="ECO:0000313" key="3">
    <source>
        <dbReference type="Proteomes" id="UP000289411"/>
    </source>
</evidence>
<accession>A0A4Q2RFJ0</accession>
<dbReference type="InterPro" id="IPR050194">
    <property type="entry name" value="Glycosyltransferase_grp1"/>
</dbReference>
<dbReference type="OrthoDB" id="9807414at2"/>
<dbReference type="EMBL" id="QYBC01000008">
    <property type="protein sequence ID" value="RYB05116.1"/>
    <property type="molecule type" value="Genomic_DNA"/>
</dbReference>
<comment type="caution">
    <text evidence="2">The sequence shown here is derived from an EMBL/GenBank/DDBJ whole genome shotgun (WGS) entry which is preliminary data.</text>
</comment>
<proteinExistence type="predicted"/>
<dbReference type="PANTHER" id="PTHR45947:SF13">
    <property type="entry name" value="TRANSFERASE"/>
    <property type="match status" value="1"/>
</dbReference>
<feature type="domain" description="Glycosyltransferase subfamily 4-like N-terminal" evidence="1">
    <location>
        <begin position="21"/>
        <end position="228"/>
    </location>
</feature>
<reference evidence="2 3" key="2">
    <citation type="submission" date="2019-02" db="EMBL/GenBank/DDBJ databases">
        <title>'Lichenibacterium ramalinii' gen. nov. sp. nov., 'Lichenibacterium minor' gen. nov. sp. nov.</title>
        <authorList>
            <person name="Pankratov T."/>
        </authorList>
    </citation>
    <scope>NUCLEOTIDE SEQUENCE [LARGE SCALE GENOMIC DNA]</scope>
    <source>
        <strain evidence="2 3">RmlP001</strain>
    </source>
</reference>
<keyword evidence="3" id="KW-1185">Reference proteome</keyword>
<protein>
    <submittedName>
        <fullName evidence="2">Glycosyltransferase</fullName>
    </submittedName>
</protein>
<dbReference type="InterPro" id="IPR028098">
    <property type="entry name" value="Glyco_trans_4-like_N"/>
</dbReference>
<dbReference type="CDD" id="cd03801">
    <property type="entry name" value="GT4_PimA-like"/>
    <property type="match status" value="1"/>
</dbReference>
<gene>
    <name evidence="2" type="ORF">D3272_11210</name>
</gene>
<dbReference type="PANTHER" id="PTHR45947">
    <property type="entry name" value="SULFOQUINOVOSYL TRANSFERASE SQD2"/>
    <property type="match status" value="1"/>
</dbReference>
<sequence length="423" mass="44696">MASSPTSLTVVIVVDHAHVTGGQARVAFDSAIGLKRRGHDPIVFAASGPVAPELDAAGIRTVCLGQRDLVGNGSVLAAAAQGIWNARAASALGELLADVPRDRSLVHVHGWAKALSPSIAAPIAASGLPALYTLHEYSLMCPNGGLFNYRTEEPCRLKPLSAACWATDCDSRSYARKLWRGARHVVMDRVAHLPDCFSDIVTISRFQSEAVGHLLPASARVHLVSNPIGVAPQGHKPAGPVGPLTFVGRISPEKGPLLFAEAARRAGIEALFVGDGPLLGELRSRYPEVRTVGWQDPASVHRYLREAGALVFPSIWYEGQPLTVLEAKALGTPVIVSDGCAGREAIEDGVSGLWFRRNDVDNLAQALQRFAGADVAAMSRAAYDDYWAAPATLDRHVNAIVALYSGLLPAGTGVAEAAERLSA</sequence>
<name>A0A4Q2RFJ0_9HYPH</name>
<evidence type="ECO:0000313" key="2">
    <source>
        <dbReference type="EMBL" id="RYB05116.1"/>
    </source>
</evidence>
<evidence type="ECO:0000259" key="1">
    <source>
        <dbReference type="Pfam" id="PF13439"/>
    </source>
</evidence>
<dbReference type="AlphaFoldDB" id="A0A4Q2RFJ0"/>
<dbReference type="Pfam" id="PF13692">
    <property type="entry name" value="Glyco_trans_1_4"/>
    <property type="match status" value="1"/>
</dbReference>
<organism evidence="2 3">
    <name type="scientific">Lichenibacterium ramalinae</name>
    <dbReference type="NCBI Taxonomy" id="2316527"/>
    <lineage>
        <taxon>Bacteria</taxon>
        <taxon>Pseudomonadati</taxon>
        <taxon>Pseudomonadota</taxon>
        <taxon>Alphaproteobacteria</taxon>
        <taxon>Hyphomicrobiales</taxon>
        <taxon>Lichenihabitantaceae</taxon>
        <taxon>Lichenibacterium</taxon>
    </lineage>
</organism>
<reference evidence="2 3" key="1">
    <citation type="submission" date="2018-09" db="EMBL/GenBank/DDBJ databases">
        <authorList>
            <person name="Grouzdev D.S."/>
            <person name="Krutkina M.S."/>
        </authorList>
    </citation>
    <scope>NUCLEOTIDE SEQUENCE [LARGE SCALE GENOMIC DNA]</scope>
    <source>
        <strain evidence="2 3">RmlP001</strain>
    </source>
</reference>
<dbReference type="SUPFAM" id="SSF53756">
    <property type="entry name" value="UDP-Glycosyltransferase/glycogen phosphorylase"/>
    <property type="match status" value="1"/>
</dbReference>
<dbReference type="Proteomes" id="UP000289411">
    <property type="component" value="Unassembled WGS sequence"/>
</dbReference>
<dbReference type="RefSeq" id="WP_129219262.1">
    <property type="nucleotide sequence ID" value="NZ_QYBC01000008.1"/>
</dbReference>